<protein>
    <recommendedName>
        <fullName evidence="4">AIG1-type G domain-containing protein</fullName>
    </recommendedName>
</protein>
<dbReference type="InterPro" id="IPR045058">
    <property type="entry name" value="GIMA/IAN/Toc"/>
</dbReference>
<proteinExistence type="inferred from homology"/>
<dbReference type="InterPro" id="IPR006703">
    <property type="entry name" value="G_AIG1"/>
</dbReference>
<dbReference type="SUPFAM" id="SSF52540">
    <property type="entry name" value="P-loop containing nucleoside triphosphate hydrolases"/>
    <property type="match status" value="1"/>
</dbReference>
<evidence type="ECO:0000259" key="4">
    <source>
        <dbReference type="PROSITE" id="PS51720"/>
    </source>
</evidence>
<evidence type="ECO:0000313" key="6">
    <source>
        <dbReference type="Proteomes" id="UP000261420"/>
    </source>
</evidence>
<reference evidence="5" key="1">
    <citation type="submission" date="2025-08" db="UniProtKB">
        <authorList>
            <consortium name="Ensembl"/>
        </authorList>
    </citation>
    <scope>IDENTIFICATION</scope>
</reference>
<dbReference type="GeneTree" id="ENSGT01120000271858"/>
<dbReference type="CDD" id="cd01852">
    <property type="entry name" value="AIG1"/>
    <property type="match status" value="1"/>
</dbReference>
<comment type="similarity">
    <text evidence="1">Belongs to the TRAFAC class TrmE-Era-EngA-EngB-Septin-like GTPase superfamily. AIG1/Toc34/Toc159-like paraseptin GTPase family. IAN subfamily.</text>
</comment>
<evidence type="ECO:0000256" key="3">
    <source>
        <dbReference type="ARBA" id="ARBA00023134"/>
    </source>
</evidence>
<feature type="domain" description="AIG1-type G" evidence="4">
    <location>
        <begin position="6"/>
        <end position="205"/>
    </location>
</feature>
<evidence type="ECO:0000256" key="1">
    <source>
        <dbReference type="ARBA" id="ARBA00008535"/>
    </source>
</evidence>
<dbReference type="AlphaFoldDB" id="A0A3B4VQ79"/>
<accession>A0A3B4VQ79</accession>
<dbReference type="Proteomes" id="UP000261420">
    <property type="component" value="Unplaced"/>
</dbReference>
<name>A0A3B4VQ79_SERDU</name>
<dbReference type="InterPro" id="IPR027417">
    <property type="entry name" value="P-loop_NTPase"/>
</dbReference>
<keyword evidence="6" id="KW-1185">Reference proteome</keyword>
<dbReference type="FunFam" id="3.40.50.300:FF:000366">
    <property type="entry name" value="GTPase, IMAP family member 2"/>
    <property type="match status" value="1"/>
</dbReference>
<dbReference type="GO" id="GO:0005525">
    <property type="term" value="F:GTP binding"/>
    <property type="evidence" value="ECO:0007669"/>
    <property type="project" value="UniProtKB-KW"/>
</dbReference>
<dbReference type="Ensembl" id="ENSSDUT00000033313.1">
    <property type="protein sequence ID" value="ENSSDUP00000032752.1"/>
    <property type="gene ID" value="ENSSDUG00000023540.1"/>
</dbReference>
<dbReference type="Gene3D" id="3.40.50.300">
    <property type="entry name" value="P-loop containing nucleotide triphosphate hydrolases"/>
    <property type="match status" value="1"/>
</dbReference>
<dbReference type="PROSITE" id="PS51720">
    <property type="entry name" value="G_AIG1"/>
    <property type="match status" value="1"/>
</dbReference>
<dbReference type="OMA" id="DERNTNT"/>
<dbReference type="STRING" id="41447.ENSSDUP00000032752"/>
<sequence>MNYFAGPDLRIVMIGKTGVGKSAVGNTILGERQFNSRPCSESVTISCDKSEKRFGSRMVSVIDTPGILDTKVSQKFIKKEIVRCIKVSCPGPHVFLLVIQIGRFTKEEKNSVEALQKLFGPKANQYMIVLFTRGGDLGDMTIQEYVREGSEDLRKVIQRCGGRFHAFENTKKDTTQVVELIKKIDDMVAGNGGSCYTNAMYQEVVEKGNKNEDEYNFINELWRNIQAFLQILTRE</sequence>
<keyword evidence="3" id="KW-0342">GTP-binding</keyword>
<evidence type="ECO:0000313" key="5">
    <source>
        <dbReference type="Ensembl" id="ENSSDUP00000032752.1"/>
    </source>
</evidence>
<dbReference type="PANTHER" id="PTHR10903">
    <property type="entry name" value="GTPASE, IMAP FAMILY MEMBER-RELATED"/>
    <property type="match status" value="1"/>
</dbReference>
<organism evidence="5 6">
    <name type="scientific">Seriola dumerili</name>
    <name type="common">Greater amberjack</name>
    <name type="synonym">Caranx dumerili</name>
    <dbReference type="NCBI Taxonomy" id="41447"/>
    <lineage>
        <taxon>Eukaryota</taxon>
        <taxon>Metazoa</taxon>
        <taxon>Chordata</taxon>
        <taxon>Craniata</taxon>
        <taxon>Vertebrata</taxon>
        <taxon>Euteleostomi</taxon>
        <taxon>Actinopterygii</taxon>
        <taxon>Neopterygii</taxon>
        <taxon>Teleostei</taxon>
        <taxon>Neoteleostei</taxon>
        <taxon>Acanthomorphata</taxon>
        <taxon>Carangaria</taxon>
        <taxon>Carangiformes</taxon>
        <taxon>Carangidae</taxon>
        <taxon>Seriola</taxon>
    </lineage>
</organism>
<dbReference type="Pfam" id="PF04548">
    <property type="entry name" value="AIG1"/>
    <property type="match status" value="1"/>
</dbReference>
<keyword evidence="2" id="KW-0547">Nucleotide-binding</keyword>
<reference evidence="5" key="2">
    <citation type="submission" date="2025-09" db="UniProtKB">
        <authorList>
            <consortium name="Ensembl"/>
        </authorList>
    </citation>
    <scope>IDENTIFICATION</scope>
</reference>
<evidence type="ECO:0000256" key="2">
    <source>
        <dbReference type="ARBA" id="ARBA00022741"/>
    </source>
</evidence>
<dbReference type="PANTHER" id="PTHR10903:SF112">
    <property type="entry name" value="SI:CH211-113E8.5"/>
    <property type="match status" value="1"/>
</dbReference>